<feature type="compositionally biased region" description="Polar residues" evidence="1">
    <location>
        <begin position="611"/>
        <end position="624"/>
    </location>
</feature>
<feature type="region of interest" description="Disordered" evidence="1">
    <location>
        <begin position="539"/>
        <end position="572"/>
    </location>
</feature>
<accession>Q7SBK7</accession>
<dbReference type="VEuPathDB" id="FungiDB:NCU08543"/>
<dbReference type="Proteomes" id="UP000001805">
    <property type="component" value="Chromosome 3, Linkage Group III"/>
</dbReference>
<dbReference type="GeneID" id="3879164"/>
<protein>
    <submittedName>
        <fullName evidence="2">Uncharacterized protein</fullName>
    </submittedName>
</protein>
<evidence type="ECO:0000313" key="2">
    <source>
        <dbReference type="EMBL" id="EAA33789.1"/>
    </source>
</evidence>
<dbReference type="InParanoid" id="Q7SBK7"/>
<dbReference type="HOGENOM" id="CLU_472589_0_0_1"/>
<proteinExistence type="predicted"/>
<feature type="compositionally biased region" description="Basic and acidic residues" evidence="1">
    <location>
        <begin position="54"/>
        <end position="91"/>
    </location>
</feature>
<gene>
    <name evidence="2" type="ORF">NCU08543</name>
</gene>
<feature type="compositionally biased region" description="Low complexity" evidence="1">
    <location>
        <begin position="384"/>
        <end position="406"/>
    </location>
</feature>
<dbReference type="EMBL" id="CM002238">
    <property type="protein sequence ID" value="EAA33789.1"/>
    <property type="molecule type" value="Genomic_DNA"/>
</dbReference>
<reference evidence="2 3" key="1">
    <citation type="journal article" date="2003" name="Nature">
        <title>The genome sequence of the filamentous fungus Neurospora crassa.</title>
        <authorList>
            <person name="Galagan J.E."/>
            <person name="Calvo S.E."/>
            <person name="Borkovich K.A."/>
            <person name="Selker E.U."/>
            <person name="Read N.D."/>
            <person name="Jaffe D."/>
            <person name="FitzHugh W."/>
            <person name="Ma L.J."/>
            <person name="Smirnov S."/>
            <person name="Purcell S."/>
            <person name="Rehman B."/>
            <person name="Elkins T."/>
            <person name="Engels R."/>
            <person name="Wang S."/>
            <person name="Nielsen C.B."/>
            <person name="Butler J."/>
            <person name="Endrizzi M."/>
            <person name="Qui D."/>
            <person name="Ianakiev P."/>
            <person name="Bell-Pedersen D."/>
            <person name="Nelson M.A."/>
            <person name="Werner-Washburne M."/>
            <person name="Selitrennikoff C.P."/>
            <person name="Kinsey J.A."/>
            <person name="Braun E.L."/>
            <person name="Zelter A."/>
            <person name="Schulte U."/>
            <person name="Kothe G.O."/>
            <person name="Jedd G."/>
            <person name="Mewes W."/>
            <person name="Staben C."/>
            <person name="Marcotte E."/>
            <person name="Greenberg D."/>
            <person name="Roy A."/>
            <person name="Foley K."/>
            <person name="Naylor J."/>
            <person name="Stange-Thomann N."/>
            <person name="Barrett R."/>
            <person name="Gnerre S."/>
            <person name="Kamal M."/>
            <person name="Kamvysselis M."/>
            <person name="Mauceli E."/>
            <person name="Bielke C."/>
            <person name="Rudd S."/>
            <person name="Frishman D."/>
            <person name="Krystofova S."/>
            <person name="Rasmussen C."/>
            <person name="Metzenberg R.L."/>
            <person name="Perkins D.D."/>
            <person name="Kroken S."/>
            <person name="Cogoni C."/>
            <person name="Macino G."/>
            <person name="Catcheside D."/>
            <person name="Li W."/>
            <person name="Pratt R.J."/>
            <person name="Osmani S.A."/>
            <person name="DeSouza C.P."/>
            <person name="Glass L."/>
            <person name="Orbach M.J."/>
            <person name="Berglund J.A."/>
            <person name="Voelker R."/>
            <person name="Yarden O."/>
            <person name="Plamann M."/>
            <person name="Seiler S."/>
            <person name="Dunlap J."/>
            <person name="Radford A."/>
            <person name="Aramayo R."/>
            <person name="Natvig D.O."/>
            <person name="Alex L.A."/>
            <person name="Mannhaupt G."/>
            <person name="Ebbole D.J."/>
            <person name="Freitag M."/>
            <person name="Paulsen I."/>
            <person name="Sachs M.S."/>
            <person name="Lander E.S."/>
            <person name="Nusbaum C."/>
            <person name="Birren B."/>
        </authorList>
    </citation>
    <scope>NUCLEOTIDE SEQUENCE [LARGE SCALE GENOMIC DNA]</scope>
    <source>
        <strain evidence="3">ATCC 24698 / 74-OR23-1A / CBS 708.71 / DSM 1257 / FGSC 987</strain>
    </source>
</reference>
<feature type="compositionally biased region" description="Basic and acidic residues" evidence="1">
    <location>
        <begin position="187"/>
        <end position="212"/>
    </location>
</feature>
<dbReference type="OMA" id="RCSMVAH"/>
<feature type="region of interest" description="Disordered" evidence="1">
    <location>
        <begin position="590"/>
        <end position="646"/>
    </location>
</feature>
<feature type="compositionally biased region" description="Basic residues" evidence="1">
    <location>
        <begin position="167"/>
        <end position="177"/>
    </location>
</feature>
<feature type="compositionally biased region" description="Polar residues" evidence="1">
    <location>
        <begin position="315"/>
        <end position="329"/>
    </location>
</feature>
<feature type="compositionally biased region" description="Polar residues" evidence="1">
    <location>
        <begin position="288"/>
        <end position="301"/>
    </location>
</feature>
<evidence type="ECO:0000256" key="1">
    <source>
        <dbReference type="SAM" id="MobiDB-lite"/>
    </source>
</evidence>
<feature type="region of interest" description="Disordered" evidence="1">
    <location>
        <begin position="54"/>
        <end position="463"/>
    </location>
</feature>
<evidence type="ECO:0000313" key="3">
    <source>
        <dbReference type="Proteomes" id="UP000001805"/>
    </source>
</evidence>
<feature type="compositionally biased region" description="Polar residues" evidence="1">
    <location>
        <begin position="557"/>
        <end position="572"/>
    </location>
</feature>
<name>Q7SBK7_NEUCR</name>
<organism evidence="2 3">
    <name type="scientific">Neurospora crassa (strain ATCC 24698 / 74-OR23-1A / CBS 708.71 / DSM 1257 / FGSC 987)</name>
    <dbReference type="NCBI Taxonomy" id="367110"/>
    <lineage>
        <taxon>Eukaryota</taxon>
        <taxon>Fungi</taxon>
        <taxon>Dikarya</taxon>
        <taxon>Ascomycota</taxon>
        <taxon>Pezizomycotina</taxon>
        <taxon>Sordariomycetes</taxon>
        <taxon>Sordariomycetidae</taxon>
        <taxon>Sordariales</taxon>
        <taxon>Sordariaceae</taxon>
        <taxon>Neurospora</taxon>
    </lineage>
</organism>
<sequence length="706" mass="77118">METNVVQRRRPRSTVVTVNLGHGIYPIDSRLLSIKIVLSPRDAKKYQMSTSNHFDELRTARKEGVQPLHRSDTSDKKPDRFHELRTARREGQPLPQPNTSKKRDGTTEGSHAYPGSRYRRPTPHQIEHHRQDDVAEAYPKGDSPLIDDLRRRIRSPPPPRTTPHPRASARRITKKTVRWADPLEQPTPERIRSEEKRRDLEKPKSDEEKCPEEGQPCTIRRYKPSSIPRPKRRGSGAQITQPSCSDRRQTPSFTIELVLAPQAGQSPQRPLSPLIPQAMPAPLRISPLKSSTRRTANTIPPSVSARGFQAKPPTRSFSFQGQPEVTTLSPGRRLSRQKHAPSTVQEKLSSSQPATTFLKERPKRRGTVRPPQSETKPASAAGKTESNTPSLSSSSSSTSSFHTAKSFWSEVSDDDSKNRHSSPLKSLSPTKPSPADVTVDRTSSSSSKTIVSKIPGPGSASSSSFHAAKKFWAGISSSSSCGAIVDGAEDVKIPCGPSAAAHRAEVCKTSKVAELARYTVNRPVMETAQNSISRIPVSRSESASAGRNQAKYMSRIPVSSTPSYHVTNTQQSRYTPLRAVSGVAASRFQSSLKSPDGGGSTMSSSSSSLSYQTAQSHPSVGSDSASRKMKSAAITASDLPSNDSVPAESTLSIQAQLWHDVLKLCTSGLSSCPPLCDCNDCIWSSQEEIDRCSMVAHVDDGECHER</sequence>
<feature type="compositionally biased region" description="Low complexity" evidence="1">
    <location>
        <begin position="421"/>
        <end position="463"/>
    </location>
</feature>
<dbReference type="RefSeq" id="XP_963025.1">
    <property type="nucleotide sequence ID" value="XM_957932.1"/>
</dbReference>
<dbReference type="AlphaFoldDB" id="Q7SBK7"/>
<dbReference type="PaxDb" id="5141-EFNCRP00000004722"/>
<keyword evidence="3" id="KW-1185">Reference proteome</keyword>
<feature type="compositionally biased region" description="Polar residues" evidence="1">
    <location>
        <begin position="340"/>
        <end position="355"/>
    </location>
</feature>
<dbReference type="KEGG" id="ncr:NCU08543"/>
<feature type="compositionally biased region" description="Low complexity" evidence="1">
    <location>
        <begin position="601"/>
        <end position="610"/>
    </location>
</feature>
<dbReference type="OrthoDB" id="10463081at2759"/>